<evidence type="ECO:0000256" key="2">
    <source>
        <dbReference type="ARBA" id="ARBA00022801"/>
    </source>
</evidence>
<feature type="region of interest" description="Disordered" evidence="6">
    <location>
        <begin position="596"/>
        <end position="617"/>
    </location>
</feature>
<dbReference type="GO" id="GO:0017111">
    <property type="term" value="F:ribonucleoside triphosphate phosphatase activity"/>
    <property type="evidence" value="ECO:0007669"/>
    <property type="project" value="TreeGrafter"/>
</dbReference>
<dbReference type="Gene3D" id="3.30.420.40">
    <property type="match status" value="1"/>
</dbReference>
<feature type="transmembrane region" description="Helical" evidence="7">
    <location>
        <begin position="518"/>
        <end position="536"/>
    </location>
</feature>
<keyword evidence="4" id="KW-0067">ATP-binding</keyword>
<evidence type="ECO:0000313" key="9">
    <source>
        <dbReference type="EMBL" id="SUZ13932.1"/>
    </source>
</evidence>
<evidence type="ECO:0000256" key="6">
    <source>
        <dbReference type="SAM" id="MobiDB-lite"/>
    </source>
</evidence>
<dbReference type="EMBL" id="KE375221">
    <property type="protein sequence ID" value="EPQ61484.1"/>
    <property type="molecule type" value="Genomic_DNA"/>
</dbReference>
<protein>
    <submittedName>
        <fullName evidence="8">Apyrase</fullName>
    </submittedName>
    <submittedName>
        <fullName evidence="9">Bgt-2291</fullName>
    </submittedName>
</protein>
<dbReference type="GO" id="GO:0005524">
    <property type="term" value="F:ATP binding"/>
    <property type="evidence" value="ECO:0007669"/>
    <property type="project" value="UniProtKB-KW"/>
</dbReference>
<sequence>MGKWRWGVILDAGSSGTRVHVYRWLNSARARQNARGVELFNLPDLETKPSYTKKIHPGVSAYAEIPSKVGPQHLQELLDHALAIVPANQIRDTPIFLMATAGVRLLEPTKQNALLSEICSYAQKHTEFSLPDCNLHIQVIPGETEGLYGWIAANYLLKGFQSPNPTAITKPHTYGFLDMGGASAQLAFAPNATETEKHANDLKLVRMRTLNGDTIEYKVFTTTWLGFGVNQARERYVSSLMDASYTKDPHELLDPCLPSGLKTTMDGKLPDDNYHGTLLLGTGLFDECLRKTYPLLDKDAPCTDQPCLLHGQHVPEIDWNINHFVGVSEYWYTTHEVFASIFKDKKYDLMTYKKRVKDFCSEEWHDIHQNVKANKWGKNVDSKVAQQICFKASWLISVLHDGIGVPRTAAEKPVRASNSTKDIVSQAKPRISLDSFQAINEVGNMEVSWTLGKMVLYAAGQIPPSDKRALPVGFGPNLGSPEAFQEAGSNIYPILASSEEDSWTEAAEELAEQAQFRFTPGFLFFLLLISFFGYIFRKQDRRTRLYRFLHRNRRYASTRKNGRGFLYYGCKYFGSRGPIGYAKVLDDDENAAQFELGENESDENEKSDSSGRSQIGRTSGLAAPKVIGVTIDSSNPYFEGGGVSSGDSLGLGIKSTVNANAFHRAGLAVRAESRERSNLTVPNNSSRQAVGAGRRSRTGSPTRGKIPTLHPLEED</sequence>
<dbReference type="EMBL" id="UIGY01000250">
    <property type="protein sequence ID" value="SUZ13932.1"/>
    <property type="molecule type" value="Genomic_DNA"/>
</dbReference>
<keyword evidence="7" id="KW-0472">Membrane</keyword>
<reference evidence="10" key="1">
    <citation type="journal article" date="2013" name="Nat. Genet.">
        <title>The wheat powdery mildew genome shows the unique evolution of an obligate biotroph.</title>
        <authorList>
            <person name="Wicker T."/>
            <person name="Oberhaensli S."/>
            <person name="Parlange F."/>
            <person name="Buchmann J.P."/>
            <person name="Shatalina M."/>
            <person name="Roffler S."/>
            <person name="Ben-David R."/>
            <person name="Dolezel J."/>
            <person name="Simkova H."/>
            <person name="Schulze-Lefert P."/>
            <person name="Spanu P.D."/>
            <person name="Bruggmann R."/>
            <person name="Amselem J."/>
            <person name="Quesneville H."/>
            <person name="Ver Loren van Themaat E."/>
            <person name="Paape T."/>
            <person name="Shimizu K.K."/>
            <person name="Keller B."/>
        </authorList>
    </citation>
    <scope>NUCLEOTIDE SEQUENCE [LARGE SCALE GENOMIC DNA]</scope>
    <source>
        <strain evidence="10">96224</strain>
    </source>
</reference>
<feature type="binding site" evidence="4">
    <location>
        <begin position="181"/>
        <end position="185"/>
    </location>
    <ligand>
        <name>ATP</name>
        <dbReference type="ChEBI" id="CHEBI:30616"/>
    </ligand>
</feature>
<gene>
    <name evidence="8" type="ORF">BGT96224_2291</name>
    <name evidence="9" type="ORF">BGT96224V2_LOCUS7093</name>
</gene>
<dbReference type="GO" id="GO:0045134">
    <property type="term" value="F:UDP phosphatase activity"/>
    <property type="evidence" value="ECO:0007669"/>
    <property type="project" value="TreeGrafter"/>
</dbReference>
<evidence type="ECO:0000256" key="4">
    <source>
        <dbReference type="PIRSR" id="PIRSR600407-2"/>
    </source>
</evidence>
<keyword evidence="7" id="KW-0812">Transmembrane</keyword>
<dbReference type="Proteomes" id="UP000053110">
    <property type="component" value="Unassembled WGS sequence"/>
</dbReference>
<dbReference type="GO" id="GO:0016020">
    <property type="term" value="C:membrane"/>
    <property type="evidence" value="ECO:0007669"/>
    <property type="project" value="TreeGrafter"/>
</dbReference>
<dbReference type="CDD" id="cd24039">
    <property type="entry name" value="ASKHA_NBD_YND1-like"/>
    <property type="match status" value="1"/>
</dbReference>
<keyword evidence="4" id="KW-0547">Nucleotide-binding</keyword>
<dbReference type="AlphaFoldDB" id="A0A061HC92"/>
<dbReference type="GO" id="GO:0006256">
    <property type="term" value="P:UDP catabolic process"/>
    <property type="evidence" value="ECO:0007669"/>
    <property type="project" value="TreeGrafter"/>
</dbReference>
<feature type="region of interest" description="Disordered" evidence="6">
    <location>
        <begin position="672"/>
        <end position="715"/>
    </location>
</feature>
<evidence type="ECO:0000256" key="1">
    <source>
        <dbReference type="ARBA" id="ARBA00009283"/>
    </source>
</evidence>
<dbReference type="PANTHER" id="PTHR11782">
    <property type="entry name" value="ADENOSINE/GUANOSINE DIPHOSPHATASE"/>
    <property type="match status" value="1"/>
</dbReference>
<reference evidence="9" key="3">
    <citation type="submission" date="2018-07" db="EMBL/GenBank/DDBJ databases">
        <authorList>
            <person name="Quirk P.G."/>
            <person name="Krulwich T.A."/>
        </authorList>
    </citation>
    <scope>NUCLEOTIDE SEQUENCE</scope>
    <source>
        <strain evidence="9">96224</strain>
    </source>
</reference>
<dbReference type="Gene3D" id="3.30.420.150">
    <property type="entry name" value="Exopolyphosphatase. Domain 2"/>
    <property type="match status" value="1"/>
</dbReference>
<dbReference type="HOGENOM" id="CLU_010246_3_0_1"/>
<accession>A0A061HC92</accession>
<dbReference type="GO" id="GO:0004382">
    <property type="term" value="F:GDP phosphatase activity"/>
    <property type="evidence" value="ECO:0007669"/>
    <property type="project" value="TreeGrafter"/>
</dbReference>
<dbReference type="PANTHER" id="PTHR11782:SF121">
    <property type="entry name" value="NUCLEOSIDE-DIPHOSPHATASE MIG-23"/>
    <property type="match status" value="1"/>
</dbReference>
<evidence type="ECO:0000256" key="7">
    <source>
        <dbReference type="SAM" id="Phobius"/>
    </source>
</evidence>
<dbReference type="InterPro" id="IPR000407">
    <property type="entry name" value="GDA1_CD39_NTPase"/>
</dbReference>
<feature type="compositionally biased region" description="Polar residues" evidence="6">
    <location>
        <begin position="678"/>
        <end position="688"/>
    </location>
</feature>
<keyword evidence="2 5" id="KW-0378">Hydrolase</keyword>
<evidence type="ECO:0000256" key="5">
    <source>
        <dbReference type="RuleBase" id="RU003833"/>
    </source>
</evidence>
<organism evidence="9">
    <name type="scientific">Blumeria graminis f. sp. tritici 96224</name>
    <dbReference type="NCBI Taxonomy" id="1268274"/>
    <lineage>
        <taxon>Eukaryota</taxon>
        <taxon>Fungi</taxon>
        <taxon>Dikarya</taxon>
        <taxon>Ascomycota</taxon>
        <taxon>Pezizomycotina</taxon>
        <taxon>Leotiomycetes</taxon>
        <taxon>Erysiphales</taxon>
        <taxon>Erysiphaceae</taxon>
        <taxon>Blumeria</taxon>
    </lineage>
</organism>
<proteinExistence type="inferred from homology"/>
<dbReference type="GO" id="GO:0005794">
    <property type="term" value="C:Golgi apparatus"/>
    <property type="evidence" value="ECO:0007669"/>
    <property type="project" value="TreeGrafter"/>
</dbReference>
<evidence type="ECO:0000256" key="3">
    <source>
        <dbReference type="PIRSR" id="PIRSR600407-1"/>
    </source>
</evidence>
<dbReference type="PROSITE" id="PS01238">
    <property type="entry name" value="GDA1_CD39_NTPASE"/>
    <property type="match status" value="1"/>
</dbReference>
<dbReference type="Pfam" id="PF01150">
    <property type="entry name" value="GDA1_CD39"/>
    <property type="match status" value="1"/>
</dbReference>
<evidence type="ECO:0000313" key="8">
    <source>
        <dbReference type="EMBL" id="EPQ61484.1"/>
    </source>
</evidence>
<comment type="similarity">
    <text evidence="1 5">Belongs to the GDA1/CD39 NTPase family.</text>
</comment>
<evidence type="ECO:0000313" key="10">
    <source>
        <dbReference type="Proteomes" id="UP000053110"/>
    </source>
</evidence>
<name>A0A061HC92_BLUGR</name>
<keyword evidence="7" id="KW-1133">Transmembrane helix</keyword>
<dbReference type="OrthoDB" id="6372431at2759"/>
<feature type="active site" description="Proton acceptor" evidence="3">
    <location>
        <position position="145"/>
    </location>
</feature>
<dbReference type="GO" id="GO:0046036">
    <property type="term" value="P:CTP metabolic process"/>
    <property type="evidence" value="ECO:0007669"/>
    <property type="project" value="TreeGrafter"/>
</dbReference>
<reference evidence="8" key="2">
    <citation type="submission" date="2013-01" db="EMBL/GenBank/DDBJ databases">
        <title>The wheat powdery mildew genome reveals unique evolution of an obligate biotroph.</title>
        <authorList>
            <person name="Oberhaensli S."/>
            <person name="Wicker T."/>
            <person name="Keller B."/>
        </authorList>
    </citation>
    <scope>NUCLEOTIDE SEQUENCE</scope>
    <source>
        <strain evidence="8">96224</strain>
    </source>
</reference>